<dbReference type="EMBL" id="BKAL01000007">
    <property type="protein sequence ID" value="GEP69468.1"/>
    <property type="molecule type" value="Genomic_DNA"/>
</dbReference>
<comment type="caution">
    <text evidence="4">The sequence shown here is derived from an EMBL/GenBank/DDBJ whole genome shotgun (WGS) entry which is preliminary data.</text>
</comment>
<dbReference type="InterPro" id="IPR017871">
    <property type="entry name" value="ABC_transporter-like_CS"/>
</dbReference>
<organism evidence="4 5">
    <name type="scientific">Cellulomonas soli</name>
    <dbReference type="NCBI Taxonomy" id="931535"/>
    <lineage>
        <taxon>Bacteria</taxon>
        <taxon>Bacillati</taxon>
        <taxon>Actinomycetota</taxon>
        <taxon>Actinomycetes</taxon>
        <taxon>Micrococcales</taxon>
        <taxon>Cellulomonadaceae</taxon>
        <taxon>Cellulomonas</taxon>
    </lineage>
</organism>
<dbReference type="Proteomes" id="UP000321798">
    <property type="component" value="Unassembled WGS sequence"/>
</dbReference>
<accession>A0A512PE61</accession>
<dbReference type="SUPFAM" id="SSF52540">
    <property type="entry name" value="P-loop containing nucleoside triphosphate hydrolases"/>
    <property type="match status" value="1"/>
</dbReference>
<proteinExistence type="predicted"/>
<name>A0A512PE61_9CELL</name>
<dbReference type="Gene3D" id="3.40.50.300">
    <property type="entry name" value="P-loop containing nucleotide triphosphate hydrolases"/>
    <property type="match status" value="1"/>
</dbReference>
<dbReference type="InterPro" id="IPR003593">
    <property type="entry name" value="AAA+_ATPase"/>
</dbReference>
<protein>
    <submittedName>
        <fullName evidence="4">Macrolide ABC transporter ATP-binding protein</fullName>
    </submittedName>
</protein>
<dbReference type="InterPro" id="IPR003439">
    <property type="entry name" value="ABC_transporter-like_ATP-bd"/>
</dbReference>
<evidence type="ECO:0000313" key="5">
    <source>
        <dbReference type="Proteomes" id="UP000321798"/>
    </source>
</evidence>
<evidence type="ECO:0000256" key="2">
    <source>
        <dbReference type="ARBA" id="ARBA00022840"/>
    </source>
</evidence>
<dbReference type="GO" id="GO:0005524">
    <property type="term" value="F:ATP binding"/>
    <property type="evidence" value="ECO:0007669"/>
    <property type="project" value="UniProtKB-KW"/>
</dbReference>
<dbReference type="PANTHER" id="PTHR24220:SF685">
    <property type="entry name" value="ABC TRANSPORTER RELATED"/>
    <property type="match status" value="1"/>
</dbReference>
<sequence>MIDVASVVVAYGKTTALAGASMQLAEGESLALVGPSGAGKSTLLRCMAALVRPSEGRVTYRGQDLGALGVDARAELRLHDFGFVLQGGELMPELTLAENVELPLLLAGARRVEARRRAAGLLEMLGVGREAGRMPHEVSGGQAQRAAVARAVVHGPSVVFADEPTGALDEANGAAVMATLRAAASAAGSALVMVTHDAGLAAQLDRVLEVHDGRVVPEKTHAETVHG</sequence>
<evidence type="ECO:0000256" key="1">
    <source>
        <dbReference type="ARBA" id="ARBA00022741"/>
    </source>
</evidence>
<dbReference type="AlphaFoldDB" id="A0A512PE61"/>
<dbReference type="PANTHER" id="PTHR24220">
    <property type="entry name" value="IMPORT ATP-BINDING PROTEIN"/>
    <property type="match status" value="1"/>
</dbReference>
<dbReference type="InterPro" id="IPR027417">
    <property type="entry name" value="P-loop_NTPase"/>
</dbReference>
<dbReference type="InterPro" id="IPR015854">
    <property type="entry name" value="ABC_transpr_LolD-like"/>
</dbReference>
<reference evidence="4 5" key="1">
    <citation type="submission" date="2019-07" db="EMBL/GenBank/DDBJ databases">
        <title>Whole genome shotgun sequence of Cellulomonas soli NBRC 109434.</title>
        <authorList>
            <person name="Hosoyama A."/>
            <person name="Uohara A."/>
            <person name="Ohji S."/>
            <person name="Ichikawa N."/>
        </authorList>
    </citation>
    <scope>NUCLEOTIDE SEQUENCE [LARGE SCALE GENOMIC DNA]</scope>
    <source>
        <strain evidence="4 5">NBRC 109434</strain>
    </source>
</reference>
<dbReference type="SMART" id="SM00382">
    <property type="entry name" value="AAA"/>
    <property type="match status" value="1"/>
</dbReference>
<feature type="domain" description="ABC transporter" evidence="3">
    <location>
        <begin position="2"/>
        <end position="227"/>
    </location>
</feature>
<evidence type="ECO:0000259" key="3">
    <source>
        <dbReference type="PROSITE" id="PS50893"/>
    </source>
</evidence>
<keyword evidence="1" id="KW-0547">Nucleotide-binding</keyword>
<gene>
    <name evidence="4" type="ORF">CSO01_21830</name>
</gene>
<dbReference type="GO" id="GO:0022857">
    <property type="term" value="F:transmembrane transporter activity"/>
    <property type="evidence" value="ECO:0007669"/>
    <property type="project" value="TreeGrafter"/>
</dbReference>
<keyword evidence="2 4" id="KW-0067">ATP-binding</keyword>
<keyword evidence="5" id="KW-1185">Reference proteome</keyword>
<dbReference type="PROSITE" id="PS50893">
    <property type="entry name" value="ABC_TRANSPORTER_2"/>
    <property type="match status" value="1"/>
</dbReference>
<dbReference type="Pfam" id="PF00005">
    <property type="entry name" value="ABC_tran"/>
    <property type="match status" value="1"/>
</dbReference>
<dbReference type="PROSITE" id="PS00211">
    <property type="entry name" value="ABC_TRANSPORTER_1"/>
    <property type="match status" value="1"/>
</dbReference>
<evidence type="ECO:0000313" key="4">
    <source>
        <dbReference type="EMBL" id="GEP69468.1"/>
    </source>
</evidence>
<dbReference type="GO" id="GO:0016887">
    <property type="term" value="F:ATP hydrolysis activity"/>
    <property type="evidence" value="ECO:0007669"/>
    <property type="project" value="InterPro"/>
</dbReference>
<dbReference type="GO" id="GO:0005886">
    <property type="term" value="C:plasma membrane"/>
    <property type="evidence" value="ECO:0007669"/>
    <property type="project" value="TreeGrafter"/>
</dbReference>